<evidence type="ECO:0000313" key="3">
    <source>
        <dbReference type="Proteomes" id="UP000242188"/>
    </source>
</evidence>
<organism evidence="2 3">
    <name type="scientific">Mizuhopecten yessoensis</name>
    <name type="common">Japanese scallop</name>
    <name type="synonym">Patinopecten yessoensis</name>
    <dbReference type="NCBI Taxonomy" id="6573"/>
    <lineage>
        <taxon>Eukaryota</taxon>
        <taxon>Metazoa</taxon>
        <taxon>Spiralia</taxon>
        <taxon>Lophotrochozoa</taxon>
        <taxon>Mollusca</taxon>
        <taxon>Bivalvia</taxon>
        <taxon>Autobranchia</taxon>
        <taxon>Pteriomorphia</taxon>
        <taxon>Pectinida</taxon>
        <taxon>Pectinoidea</taxon>
        <taxon>Pectinidae</taxon>
        <taxon>Mizuhopecten</taxon>
    </lineage>
</organism>
<feature type="region of interest" description="Disordered" evidence="1">
    <location>
        <begin position="98"/>
        <end position="144"/>
    </location>
</feature>
<proteinExistence type="predicted"/>
<feature type="compositionally biased region" description="Basic residues" evidence="1">
    <location>
        <begin position="104"/>
        <end position="117"/>
    </location>
</feature>
<keyword evidence="3" id="KW-1185">Reference proteome</keyword>
<comment type="caution">
    <text evidence="2">The sequence shown here is derived from an EMBL/GenBank/DDBJ whole genome shotgun (WGS) entry which is preliminary data.</text>
</comment>
<name>A0A210Q4V2_MIZYE</name>
<accession>A0A210Q4V2</accession>
<dbReference type="AlphaFoldDB" id="A0A210Q4V2"/>
<protein>
    <submittedName>
        <fullName evidence="2">Uncharacterized protein</fullName>
    </submittedName>
</protein>
<reference evidence="2 3" key="1">
    <citation type="journal article" date="2017" name="Nat. Ecol. Evol.">
        <title>Scallop genome provides insights into evolution of bilaterian karyotype and development.</title>
        <authorList>
            <person name="Wang S."/>
            <person name="Zhang J."/>
            <person name="Jiao W."/>
            <person name="Li J."/>
            <person name="Xun X."/>
            <person name="Sun Y."/>
            <person name="Guo X."/>
            <person name="Huan P."/>
            <person name="Dong B."/>
            <person name="Zhang L."/>
            <person name="Hu X."/>
            <person name="Sun X."/>
            <person name="Wang J."/>
            <person name="Zhao C."/>
            <person name="Wang Y."/>
            <person name="Wang D."/>
            <person name="Huang X."/>
            <person name="Wang R."/>
            <person name="Lv J."/>
            <person name="Li Y."/>
            <person name="Zhang Z."/>
            <person name="Liu B."/>
            <person name="Lu W."/>
            <person name="Hui Y."/>
            <person name="Liang J."/>
            <person name="Zhou Z."/>
            <person name="Hou R."/>
            <person name="Li X."/>
            <person name="Liu Y."/>
            <person name="Li H."/>
            <person name="Ning X."/>
            <person name="Lin Y."/>
            <person name="Zhao L."/>
            <person name="Xing Q."/>
            <person name="Dou J."/>
            <person name="Li Y."/>
            <person name="Mao J."/>
            <person name="Guo H."/>
            <person name="Dou H."/>
            <person name="Li T."/>
            <person name="Mu C."/>
            <person name="Jiang W."/>
            <person name="Fu Q."/>
            <person name="Fu X."/>
            <person name="Miao Y."/>
            <person name="Liu J."/>
            <person name="Yu Q."/>
            <person name="Li R."/>
            <person name="Liao H."/>
            <person name="Li X."/>
            <person name="Kong Y."/>
            <person name="Jiang Z."/>
            <person name="Chourrout D."/>
            <person name="Li R."/>
            <person name="Bao Z."/>
        </authorList>
    </citation>
    <scope>NUCLEOTIDE SEQUENCE [LARGE SCALE GENOMIC DNA]</scope>
    <source>
        <strain evidence="2 3">PY_sf001</strain>
    </source>
</reference>
<evidence type="ECO:0000256" key="1">
    <source>
        <dbReference type="SAM" id="MobiDB-lite"/>
    </source>
</evidence>
<dbReference type="Proteomes" id="UP000242188">
    <property type="component" value="Unassembled WGS sequence"/>
</dbReference>
<gene>
    <name evidence="2" type="ORF">KP79_PYT12638</name>
</gene>
<evidence type="ECO:0000313" key="2">
    <source>
        <dbReference type="EMBL" id="OWF43772.1"/>
    </source>
</evidence>
<dbReference type="EMBL" id="NEDP02004995">
    <property type="protein sequence ID" value="OWF43772.1"/>
    <property type="molecule type" value="Genomic_DNA"/>
</dbReference>
<sequence length="212" mass="23344">MVCDECYEKFNYQTLAGVRIGTQRLQSCIVVHENSKGNPSAVLSRLFQVMDIRCSRPVTQCRKRTTPDRQDCLTVSGQNPGQIYLGRGGADHGAEIVALPDLPRRRRRPRRRDRRPSRSLPEEAPSKAQRSSPFPISPGGGAVQGAEIDAFTPISFHMPPDTGDVPGGGTETLPCFVRFDFLHTEPQCGGSQKGHAKGPRYDVGFHDFNGLI</sequence>